<feature type="signal peptide" evidence="5">
    <location>
        <begin position="1"/>
        <end position="19"/>
    </location>
</feature>
<comment type="caution">
    <text evidence="7">The sequence shown here is derived from an EMBL/GenBank/DDBJ whole genome shotgun (WGS) entry which is preliminary data.</text>
</comment>
<dbReference type="EMBL" id="NBNE01022828">
    <property type="protein sequence ID" value="OWY90476.1"/>
    <property type="molecule type" value="Genomic_DNA"/>
</dbReference>
<evidence type="ECO:0000256" key="4">
    <source>
        <dbReference type="ARBA" id="ARBA00022729"/>
    </source>
</evidence>
<evidence type="ECO:0000313" key="8">
    <source>
        <dbReference type="Proteomes" id="UP000198211"/>
    </source>
</evidence>
<dbReference type="Proteomes" id="UP000198211">
    <property type="component" value="Unassembled WGS sequence"/>
</dbReference>
<gene>
    <name evidence="7" type="ORF">PHMEG_00041377</name>
</gene>
<accession>A0A225UCY9</accession>
<dbReference type="GO" id="GO:0005576">
    <property type="term" value="C:extracellular region"/>
    <property type="evidence" value="ECO:0007669"/>
    <property type="project" value="UniProtKB-SubCell"/>
</dbReference>
<evidence type="ECO:0000256" key="6">
    <source>
        <dbReference type="SAM" id="MobiDB-lite"/>
    </source>
</evidence>
<feature type="region of interest" description="Disordered" evidence="6">
    <location>
        <begin position="51"/>
        <end position="78"/>
    </location>
</feature>
<evidence type="ECO:0000256" key="2">
    <source>
        <dbReference type="ARBA" id="ARBA00010400"/>
    </source>
</evidence>
<organism evidence="7 8">
    <name type="scientific">Phytophthora megakarya</name>
    <dbReference type="NCBI Taxonomy" id="4795"/>
    <lineage>
        <taxon>Eukaryota</taxon>
        <taxon>Sar</taxon>
        <taxon>Stramenopiles</taxon>
        <taxon>Oomycota</taxon>
        <taxon>Peronosporomycetes</taxon>
        <taxon>Peronosporales</taxon>
        <taxon>Peronosporaceae</taxon>
        <taxon>Phytophthora</taxon>
    </lineage>
</organism>
<feature type="compositionally biased region" description="Basic and acidic residues" evidence="6">
    <location>
        <begin position="51"/>
        <end position="67"/>
    </location>
</feature>
<name>A0A225UCY9_9STRA</name>
<dbReference type="InterPro" id="IPR031825">
    <property type="entry name" value="RXLR"/>
</dbReference>
<dbReference type="Pfam" id="PF16810">
    <property type="entry name" value="RXLR"/>
    <property type="match status" value="1"/>
</dbReference>
<keyword evidence="8" id="KW-1185">Reference proteome</keyword>
<evidence type="ECO:0000256" key="5">
    <source>
        <dbReference type="RuleBase" id="RU367124"/>
    </source>
</evidence>
<comment type="domain">
    <text evidence="5">The RxLR-dEER motif acts to carry the protein into the host cell cytoplasm through binding to cell surface phosphatidylinositol-3-phosphate.</text>
</comment>
<comment type="similarity">
    <text evidence="2 5">Belongs to the RxLR effector family.</text>
</comment>
<keyword evidence="4 5" id="KW-0732">Signal</keyword>
<dbReference type="AlphaFoldDB" id="A0A225UCY9"/>
<evidence type="ECO:0000313" key="7">
    <source>
        <dbReference type="EMBL" id="OWY90476.1"/>
    </source>
</evidence>
<feature type="chain" id="PRO_5028505294" description="RxLR effector protein" evidence="5">
    <location>
        <begin position="20"/>
        <end position="140"/>
    </location>
</feature>
<comment type="subcellular location">
    <subcellularLocation>
        <location evidence="1 5">Secreted</location>
    </subcellularLocation>
</comment>
<protein>
    <recommendedName>
        <fullName evidence="5">RxLR effector protein</fullName>
    </recommendedName>
</protein>
<comment type="function">
    <text evidence="5">Effector that suppresses plant defense responses during pathogen infection.</text>
</comment>
<reference evidence="8" key="1">
    <citation type="submission" date="2017-03" db="EMBL/GenBank/DDBJ databases">
        <title>Phytopthora megakarya and P. palmivora, two closely related causual agents of cacao black pod achieved similar genome size and gene model numbers by different mechanisms.</title>
        <authorList>
            <person name="Ali S."/>
            <person name="Shao J."/>
            <person name="Larry D.J."/>
            <person name="Kronmiller B."/>
            <person name="Shen D."/>
            <person name="Strem M.D."/>
            <person name="Melnick R.L."/>
            <person name="Guiltinan M.J."/>
            <person name="Tyler B.M."/>
            <person name="Meinhardt L.W."/>
            <person name="Bailey B.A."/>
        </authorList>
    </citation>
    <scope>NUCLEOTIDE SEQUENCE [LARGE SCALE GENOMIC DNA]</scope>
    <source>
        <strain evidence="8">zdho120</strain>
    </source>
</reference>
<evidence type="ECO:0000256" key="1">
    <source>
        <dbReference type="ARBA" id="ARBA00004613"/>
    </source>
</evidence>
<proteinExistence type="inferred from homology"/>
<evidence type="ECO:0000256" key="3">
    <source>
        <dbReference type="ARBA" id="ARBA00022525"/>
    </source>
</evidence>
<keyword evidence="3 5" id="KW-0964">Secreted</keyword>
<sequence length="140" mass="16038">MRLPYALLVVAATTLLANGTATTGLGRSAEVTTMESSDLIDMDQHFGDEKRSLRYHDKDDRDNSEDKENIEDDGEERFQTSKLQDLLGGRTSTLFQKWKAAGYSPEKIRSKMTKHITDGYVVKFTKNDVDDVVRRYRDIW</sequence>